<dbReference type="EMBL" id="CP120627">
    <property type="protein sequence ID" value="WEW55208.1"/>
    <property type="molecule type" value="Genomic_DNA"/>
</dbReference>
<feature type="compositionally biased region" description="Basic and acidic residues" evidence="3">
    <location>
        <begin position="165"/>
        <end position="178"/>
    </location>
</feature>
<protein>
    <recommendedName>
        <fullName evidence="4">Hyaluronan/mRNA-binding protein domain-containing protein</fullName>
    </recommendedName>
</protein>
<feature type="compositionally biased region" description="Basic and acidic residues" evidence="3">
    <location>
        <begin position="186"/>
        <end position="284"/>
    </location>
</feature>
<dbReference type="SMART" id="SM01233">
    <property type="entry name" value="HABP4_PAI-RBP1"/>
    <property type="match status" value="1"/>
</dbReference>
<reference evidence="5" key="1">
    <citation type="submission" date="2023-03" db="EMBL/GenBank/DDBJ databases">
        <title>Emydomyces testavorans Genome Sequence.</title>
        <authorList>
            <person name="Hoyer L."/>
        </authorList>
    </citation>
    <scope>NUCLEOTIDE SEQUENCE</scope>
    <source>
        <strain evidence="5">16-2883</strain>
    </source>
</reference>
<gene>
    <name evidence="5" type="ORF">PRK78_000637</name>
</gene>
<feature type="compositionally biased region" description="Basic and acidic residues" evidence="3">
    <location>
        <begin position="139"/>
        <end position="156"/>
    </location>
</feature>
<dbReference type="InterPro" id="IPR039764">
    <property type="entry name" value="HABP4/SERBP1-like"/>
</dbReference>
<keyword evidence="6" id="KW-1185">Reference proteome</keyword>
<dbReference type="Gene3D" id="6.10.140.1040">
    <property type="match status" value="1"/>
</dbReference>
<evidence type="ECO:0000256" key="3">
    <source>
        <dbReference type="SAM" id="MobiDB-lite"/>
    </source>
</evidence>
<proteinExistence type="predicted"/>
<sequence>MSDVRSKNPFELLGNDAEFDPEQEPQPPVKVADKSAPRHGKRDMPAQPRGSNPALSRGGPRYTGNERAFRDGAAGSRANRSRPTDDVPHTGQGPVGGVKNRDQRGHLIREDRRSKTDRVITGKQLDQGWGASTGESAMVDEKAGEAIAQNDEKEAAAETQESGQQEEKEPEPQDKTKSYADYLAELEQKKREDLGVKEARKPNEGSKADKKWATTKEFKRGEDEEAYIKGREEKARREKQRKEKNILDVDMRYVEPPRRGDFRGRGRGGDRGGRGRGGRGEFRGRGGNGSQGPAVDEKNFPSLGAAK</sequence>
<accession>A0AAF0DBF9</accession>
<evidence type="ECO:0000256" key="1">
    <source>
        <dbReference type="ARBA" id="ARBA00004496"/>
    </source>
</evidence>
<evidence type="ECO:0000256" key="2">
    <source>
        <dbReference type="ARBA" id="ARBA00022490"/>
    </source>
</evidence>
<dbReference type="PANTHER" id="PTHR12299">
    <property type="entry name" value="HYALURONIC ACID-BINDING PROTEIN 4"/>
    <property type="match status" value="1"/>
</dbReference>
<dbReference type="AlphaFoldDB" id="A0AAF0DBF9"/>
<comment type="subcellular location">
    <subcellularLocation>
        <location evidence="1">Cytoplasm</location>
    </subcellularLocation>
</comment>
<dbReference type="GO" id="GO:0005737">
    <property type="term" value="C:cytoplasm"/>
    <property type="evidence" value="ECO:0007669"/>
    <property type="project" value="UniProtKB-SubCell"/>
</dbReference>
<dbReference type="GO" id="GO:0003723">
    <property type="term" value="F:RNA binding"/>
    <property type="evidence" value="ECO:0007669"/>
    <property type="project" value="InterPro"/>
</dbReference>
<feature type="compositionally biased region" description="Basic and acidic residues" evidence="3">
    <location>
        <begin position="99"/>
        <end position="120"/>
    </location>
</feature>
<feature type="region of interest" description="Disordered" evidence="3">
    <location>
        <begin position="1"/>
        <end position="307"/>
    </location>
</feature>
<dbReference type="GO" id="GO:0005634">
    <property type="term" value="C:nucleus"/>
    <property type="evidence" value="ECO:0007669"/>
    <property type="project" value="TreeGrafter"/>
</dbReference>
<evidence type="ECO:0000259" key="4">
    <source>
        <dbReference type="SMART" id="SM01233"/>
    </source>
</evidence>
<dbReference type="InterPro" id="IPR019084">
    <property type="entry name" value="STM1-like_N"/>
</dbReference>
<evidence type="ECO:0000313" key="6">
    <source>
        <dbReference type="Proteomes" id="UP001219355"/>
    </source>
</evidence>
<dbReference type="Proteomes" id="UP001219355">
    <property type="component" value="Chromosome 1"/>
</dbReference>
<dbReference type="InterPro" id="IPR006861">
    <property type="entry name" value="HABP4_PAIRBP1-bd"/>
</dbReference>
<dbReference type="PANTHER" id="PTHR12299:SF17">
    <property type="entry name" value="AT19571P-RELATED"/>
    <property type="match status" value="1"/>
</dbReference>
<name>A0AAF0DBF9_9EURO</name>
<evidence type="ECO:0000313" key="5">
    <source>
        <dbReference type="EMBL" id="WEW55208.1"/>
    </source>
</evidence>
<organism evidence="5 6">
    <name type="scientific">Emydomyces testavorans</name>
    <dbReference type="NCBI Taxonomy" id="2070801"/>
    <lineage>
        <taxon>Eukaryota</taxon>
        <taxon>Fungi</taxon>
        <taxon>Dikarya</taxon>
        <taxon>Ascomycota</taxon>
        <taxon>Pezizomycotina</taxon>
        <taxon>Eurotiomycetes</taxon>
        <taxon>Eurotiomycetidae</taxon>
        <taxon>Onygenales</taxon>
        <taxon>Nannizziopsiaceae</taxon>
        <taxon>Emydomyces</taxon>
    </lineage>
</organism>
<feature type="domain" description="Hyaluronan/mRNA-binding protein" evidence="4">
    <location>
        <begin position="106"/>
        <end position="205"/>
    </location>
</feature>
<keyword evidence="2" id="KW-0963">Cytoplasm</keyword>
<dbReference type="Pfam" id="PF09598">
    <property type="entry name" value="Stm1_N"/>
    <property type="match status" value="1"/>
</dbReference>